<keyword evidence="2" id="KW-1277">Toxin-antitoxin system</keyword>
<feature type="domain" description="Polymerase nucleotidyl transferase" evidence="10">
    <location>
        <begin position="27"/>
        <end position="93"/>
    </location>
</feature>
<dbReference type="AlphaFoldDB" id="A0A1H7PPL1"/>
<dbReference type="Pfam" id="PF01909">
    <property type="entry name" value="NTP_transf_2"/>
    <property type="match status" value="1"/>
</dbReference>
<keyword evidence="8" id="KW-0460">Magnesium</keyword>
<dbReference type="PANTHER" id="PTHR33571:SF12">
    <property type="entry name" value="BSL3053 PROTEIN"/>
    <property type="match status" value="1"/>
</dbReference>
<dbReference type="InterPro" id="IPR052038">
    <property type="entry name" value="Type-VII_TA_antitoxin"/>
</dbReference>
<dbReference type="GO" id="GO:0046872">
    <property type="term" value="F:metal ion binding"/>
    <property type="evidence" value="ECO:0007669"/>
    <property type="project" value="UniProtKB-KW"/>
</dbReference>
<keyword evidence="7" id="KW-0067">ATP-binding</keyword>
<evidence type="ECO:0000256" key="2">
    <source>
        <dbReference type="ARBA" id="ARBA00022649"/>
    </source>
</evidence>
<evidence type="ECO:0000259" key="10">
    <source>
        <dbReference type="Pfam" id="PF01909"/>
    </source>
</evidence>
<keyword evidence="5" id="KW-0479">Metal-binding</keyword>
<keyword evidence="3" id="KW-0808">Transferase</keyword>
<gene>
    <name evidence="11" type="ORF">SAMN04515666_103551</name>
</gene>
<dbReference type="InterPro" id="IPR002934">
    <property type="entry name" value="Polymerase_NTP_transf_dom"/>
</dbReference>
<evidence type="ECO:0000256" key="5">
    <source>
        <dbReference type="ARBA" id="ARBA00022723"/>
    </source>
</evidence>
<reference evidence="12" key="1">
    <citation type="submission" date="2016-10" db="EMBL/GenBank/DDBJ databases">
        <authorList>
            <person name="Varghese N."/>
            <person name="Submissions S."/>
        </authorList>
    </citation>
    <scope>NUCLEOTIDE SEQUENCE [LARGE SCALE GENOMIC DNA]</scope>
    <source>
        <strain evidence="12">LMG 26383,CCUG 61248,R- 45681</strain>
    </source>
</reference>
<comment type="cofactor">
    <cofactor evidence="1">
        <name>Mg(2+)</name>
        <dbReference type="ChEBI" id="CHEBI:18420"/>
    </cofactor>
</comment>
<accession>A0A1H7PPL1</accession>
<comment type="similarity">
    <text evidence="9">Belongs to the MntA antitoxin family.</text>
</comment>
<dbReference type="GO" id="GO:0016779">
    <property type="term" value="F:nucleotidyltransferase activity"/>
    <property type="evidence" value="ECO:0007669"/>
    <property type="project" value="UniProtKB-KW"/>
</dbReference>
<dbReference type="RefSeq" id="WP_091834004.1">
    <property type="nucleotide sequence ID" value="NZ_FOAN01000003.1"/>
</dbReference>
<dbReference type="STRING" id="1036779.SAMN04515666_103551"/>
<evidence type="ECO:0000256" key="9">
    <source>
        <dbReference type="ARBA" id="ARBA00038276"/>
    </source>
</evidence>
<evidence type="ECO:0000256" key="4">
    <source>
        <dbReference type="ARBA" id="ARBA00022695"/>
    </source>
</evidence>
<protein>
    <recommendedName>
        <fullName evidence="10">Polymerase nucleotidyl transferase domain-containing protein</fullName>
    </recommendedName>
</protein>
<organism evidence="11 12">
    <name type="scientific">Bosea lupini</name>
    <dbReference type="NCBI Taxonomy" id="1036779"/>
    <lineage>
        <taxon>Bacteria</taxon>
        <taxon>Pseudomonadati</taxon>
        <taxon>Pseudomonadota</taxon>
        <taxon>Alphaproteobacteria</taxon>
        <taxon>Hyphomicrobiales</taxon>
        <taxon>Boseaceae</taxon>
        <taxon>Bosea</taxon>
    </lineage>
</organism>
<evidence type="ECO:0000313" key="12">
    <source>
        <dbReference type="Proteomes" id="UP000199664"/>
    </source>
</evidence>
<dbReference type="Gene3D" id="3.30.460.10">
    <property type="entry name" value="Beta Polymerase, domain 2"/>
    <property type="match status" value="1"/>
</dbReference>
<dbReference type="SUPFAM" id="SSF81301">
    <property type="entry name" value="Nucleotidyltransferase"/>
    <property type="match status" value="1"/>
</dbReference>
<evidence type="ECO:0000256" key="6">
    <source>
        <dbReference type="ARBA" id="ARBA00022741"/>
    </source>
</evidence>
<evidence type="ECO:0000256" key="1">
    <source>
        <dbReference type="ARBA" id="ARBA00001946"/>
    </source>
</evidence>
<dbReference type="Proteomes" id="UP000199664">
    <property type="component" value="Unassembled WGS sequence"/>
</dbReference>
<keyword evidence="6" id="KW-0547">Nucleotide-binding</keyword>
<name>A0A1H7PPL1_9HYPH</name>
<keyword evidence="4" id="KW-0548">Nucleotidyltransferase</keyword>
<dbReference type="EMBL" id="FOAN01000003">
    <property type="protein sequence ID" value="SEL37344.1"/>
    <property type="molecule type" value="Genomic_DNA"/>
</dbReference>
<evidence type="ECO:0000256" key="7">
    <source>
        <dbReference type="ARBA" id="ARBA00022840"/>
    </source>
</evidence>
<dbReference type="OrthoDB" id="9809323at2"/>
<evidence type="ECO:0000256" key="8">
    <source>
        <dbReference type="ARBA" id="ARBA00022842"/>
    </source>
</evidence>
<dbReference type="CDD" id="cd05403">
    <property type="entry name" value="NT_KNTase_like"/>
    <property type="match status" value="1"/>
</dbReference>
<dbReference type="InterPro" id="IPR043519">
    <property type="entry name" value="NT_sf"/>
</dbReference>
<proteinExistence type="inferred from homology"/>
<dbReference type="GO" id="GO:0005524">
    <property type="term" value="F:ATP binding"/>
    <property type="evidence" value="ECO:0007669"/>
    <property type="project" value="UniProtKB-KW"/>
</dbReference>
<evidence type="ECO:0000313" key="11">
    <source>
        <dbReference type="EMBL" id="SEL37344.1"/>
    </source>
</evidence>
<sequence>MKPSTALALNRDAVREAMSRFRASNPRVFGSVLHGTDRQGSDLDILIDPLPGATLFDIGGLQVALEELLGVNVDVLTAEDLPPSFRNHVLAEARPV</sequence>
<keyword evidence="12" id="KW-1185">Reference proteome</keyword>
<evidence type="ECO:0000256" key="3">
    <source>
        <dbReference type="ARBA" id="ARBA00022679"/>
    </source>
</evidence>
<dbReference type="PANTHER" id="PTHR33571">
    <property type="entry name" value="SSL8005 PROTEIN"/>
    <property type="match status" value="1"/>
</dbReference>